<evidence type="ECO:0000256" key="3">
    <source>
        <dbReference type="ARBA" id="ARBA00022827"/>
    </source>
</evidence>
<organism evidence="6 7">
    <name type="scientific">Streptomyces tricolor</name>
    <dbReference type="NCBI Taxonomy" id="68277"/>
    <lineage>
        <taxon>Bacteria</taxon>
        <taxon>Bacillati</taxon>
        <taxon>Actinomycetota</taxon>
        <taxon>Actinomycetes</taxon>
        <taxon>Kitasatosporales</taxon>
        <taxon>Streptomycetaceae</taxon>
        <taxon>Streptomyces</taxon>
        <taxon>Streptomyces violaceoruber group</taxon>
    </lineage>
</organism>
<evidence type="ECO:0000313" key="6">
    <source>
        <dbReference type="EMBL" id="MCG0068662.1"/>
    </source>
</evidence>
<dbReference type="EMBL" id="JAKKZF010000242">
    <property type="protein sequence ID" value="MCG0068662.1"/>
    <property type="molecule type" value="Genomic_DNA"/>
</dbReference>
<evidence type="ECO:0000256" key="4">
    <source>
        <dbReference type="ARBA" id="ARBA00023002"/>
    </source>
</evidence>
<keyword evidence="3" id="KW-0274">FAD</keyword>
<proteinExistence type="inferred from homology"/>
<sequence>MKVVVVGAGYAGTFAANRIAKRMPGAEVTVINERPEFVERIRLHQQVAGTAVAATPLTRMLRAGIASRTGTVDKIGDGVVTLDDGASIDFDRLVLAVGSTVRPLPGTVPVGTWEGAEQGRAALAALPAGSTVTVVGGGATGIETATEVAEARPDLRVRLVGTAVADCLSGRARQRVLAALRRLGVDVVDDGVEEVAVRDGRFAGVLRLRSGREIASDLSLWAVVAGVPPLAARSGLEVDAVGRVVVDRFLRSVTDERIFAVGDCAAVPGARFGCQTAAPQAGAAVEALARFAEGRAPEPYALHYVARCVSLGGKDAVAQFTHRDDTLRDRYLKGRAAVLFKKIVFVGTKVGTRKAVGA</sequence>
<dbReference type="InterPro" id="IPR036188">
    <property type="entry name" value="FAD/NAD-bd_sf"/>
</dbReference>
<dbReference type="Proteomes" id="UP001299012">
    <property type="component" value="Unassembled WGS sequence"/>
</dbReference>
<reference evidence="6 7" key="1">
    <citation type="submission" date="2022-01" db="EMBL/GenBank/DDBJ databases">
        <title>Draft Genome Sequences of Seven Type Strains of the Genus Streptomyces.</title>
        <authorList>
            <person name="Aziz S."/>
            <person name="Coretto E."/>
            <person name="Chronakova A."/>
            <person name="Sproer C."/>
            <person name="Huber K."/>
            <person name="Nouioui I."/>
            <person name="Gross H."/>
        </authorList>
    </citation>
    <scope>NUCLEOTIDE SEQUENCE [LARGE SCALE GENOMIC DNA]</scope>
    <source>
        <strain evidence="6 7">DSM 41685</strain>
    </source>
</reference>
<feature type="domain" description="FAD/NAD(P)-binding" evidence="5">
    <location>
        <begin position="1"/>
        <end position="275"/>
    </location>
</feature>
<evidence type="ECO:0000256" key="2">
    <source>
        <dbReference type="ARBA" id="ARBA00022630"/>
    </source>
</evidence>
<dbReference type="PRINTS" id="PR00469">
    <property type="entry name" value="PNDRDTASEII"/>
</dbReference>
<protein>
    <submittedName>
        <fullName evidence="6">FAD-dependent oxidoreductase</fullName>
    </submittedName>
</protein>
<dbReference type="Pfam" id="PF07992">
    <property type="entry name" value="Pyr_redox_2"/>
    <property type="match status" value="1"/>
</dbReference>
<dbReference type="Gene3D" id="3.50.50.100">
    <property type="match status" value="1"/>
</dbReference>
<dbReference type="PANTHER" id="PTHR43735:SF3">
    <property type="entry name" value="FERROPTOSIS SUPPRESSOR PROTEIN 1"/>
    <property type="match status" value="1"/>
</dbReference>
<dbReference type="InterPro" id="IPR023753">
    <property type="entry name" value="FAD/NAD-binding_dom"/>
</dbReference>
<dbReference type="SUPFAM" id="SSF51905">
    <property type="entry name" value="FAD/NAD(P)-binding domain"/>
    <property type="match status" value="2"/>
</dbReference>
<dbReference type="PRINTS" id="PR00368">
    <property type="entry name" value="FADPNR"/>
</dbReference>
<dbReference type="PANTHER" id="PTHR43735">
    <property type="entry name" value="APOPTOSIS-INDUCING FACTOR 1"/>
    <property type="match status" value="1"/>
</dbReference>
<evidence type="ECO:0000259" key="5">
    <source>
        <dbReference type="Pfam" id="PF07992"/>
    </source>
</evidence>
<keyword evidence="2" id="KW-0285">Flavoprotein</keyword>
<name>A0ABS9JSW8_9ACTN</name>
<evidence type="ECO:0000313" key="7">
    <source>
        <dbReference type="Proteomes" id="UP001299012"/>
    </source>
</evidence>
<keyword evidence="4" id="KW-0560">Oxidoreductase</keyword>
<dbReference type="RefSeq" id="WP_086700764.1">
    <property type="nucleotide sequence ID" value="NZ_JAKKZF010000242.1"/>
</dbReference>
<accession>A0ABS9JSW8</accession>
<evidence type="ECO:0000256" key="1">
    <source>
        <dbReference type="ARBA" id="ARBA00006442"/>
    </source>
</evidence>
<comment type="similarity">
    <text evidence="1">Belongs to the FAD-dependent oxidoreductase family.</text>
</comment>
<comment type="caution">
    <text evidence="6">The sequence shown here is derived from an EMBL/GenBank/DDBJ whole genome shotgun (WGS) entry which is preliminary data.</text>
</comment>
<gene>
    <name evidence="6" type="ORF">L0F81_36265</name>
</gene>
<keyword evidence="7" id="KW-1185">Reference proteome</keyword>